<dbReference type="InterPro" id="IPR024617">
    <property type="entry name" value="DUF3870"/>
</dbReference>
<organism evidence="2 3">
    <name type="scientific">Acidaminococcus fermentans</name>
    <dbReference type="NCBI Taxonomy" id="905"/>
    <lineage>
        <taxon>Bacteria</taxon>
        <taxon>Bacillati</taxon>
        <taxon>Bacillota</taxon>
        <taxon>Negativicutes</taxon>
        <taxon>Acidaminococcales</taxon>
        <taxon>Acidaminococcaceae</taxon>
        <taxon>Acidaminococcus</taxon>
    </lineage>
</organism>
<gene>
    <name evidence="2" type="ORF">SAMN05216495_11716</name>
</gene>
<dbReference type="Proteomes" id="UP000182379">
    <property type="component" value="Unassembled WGS sequence"/>
</dbReference>
<comment type="caution">
    <text evidence="2">The sequence shown here is derived from an EMBL/GenBank/DDBJ whole genome shotgun (WGS) entry which is preliminary data.</text>
</comment>
<evidence type="ECO:0000259" key="1">
    <source>
        <dbReference type="Pfam" id="PF12986"/>
    </source>
</evidence>
<dbReference type="GeneID" id="78335278"/>
<evidence type="ECO:0000313" key="2">
    <source>
        <dbReference type="EMBL" id="SDX21977.1"/>
    </source>
</evidence>
<dbReference type="AlphaFoldDB" id="A0A1H2ZXB6"/>
<proteinExistence type="predicted"/>
<evidence type="ECO:0000313" key="3">
    <source>
        <dbReference type="Proteomes" id="UP000182379"/>
    </source>
</evidence>
<protein>
    <recommendedName>
        <fullName evidence="1">DUF3870 domain-containing protein</fullName>
    </recommendedName>
</protein>
<accession>A0A1H2ZXB6</accession>
<reference evidence="2 3" key="1">
    <citation type="submission" date="2016-10" db="EMBL/GenBank/DDBJ databases">
        <authorList>
            <person name="Varghese N."/>
            <person name="Submissions S."/>
        </authorList>
    </citation>
    <scope>NUCLEOTIDE SEQUENCE [LARGE SCALE GENOMIC DNA]</scope>
    <source>
        <strain evidence="2 3">WCC6</strain>
    </source>
</reference>
<dbReference type="RefSeq" id="WP_012938928.1">
    <property type="nucleotide sequence ID" value="NZ_CALAKB010000040.1"/>
</dbReference>
<dbReference type="Pfam" id="PF12986">
    <property type="entry name" value="DUF3870"/>
    <property type="match status" value="1"/>
</dbReference>
<dbReference type="OMA" id="IFIGRHI"/>
<feature type="domain" description="DUF3870" evidence="1">
    <location>
        <begin position="7"/>
        <end position="100"/>
    </location>
</feature>
<name>A0A1H2ZXB6_ACIFE</name>
<dbReference type="EMBL" id="FNOP01000017">
    <property type="protein sequence ID" value="SDX21977.1"/>
    <property type="molecule type" value="Genomic_DNA"/>
</dbReference>
<sequence length="105" mass="12165">MDKRTLYITGEARTNMDNAITKIYGVFYMAFEVVEQTGEIVEVDCNATLELTRNFIRKLFLNHSILSESQFLEQEVSQRYYGSSGKAILAAYRDARQHYRQIVGQ</sequence>